<proteinExistence type="predicted"/>
<reference evidence="2" key="1">
    <citation type="submission" date="2019-08" db="EMBL/GenBank/DDBJ databases">
        <authorList>
            <person name="Kucharzyk K."/>
            <person name="Murdoch R.W."/>
            <person name="Higgins S."/>
            <person name="Loffler F."/>
        </authorList>
    </citation>
    <scope>NUCLEOTIDE SEQUENCE</scope>
</reference>
<dbReference type="EMBL" id="VSSQ01103273">
    <property type="protein sequence ID" value="MPN44265.1"/>
    <property type="molecule type" value="Genomic_DNA"/>
</dbReference>
<dbReference type="InterPro" id="IPR031475">
    <property type="entry name" value="NBD_C"/>
</dbReference>
<gene>
    <name evidence="2" type="ORF">SDC9_191827</name>
</gene>
<protein>
    <recommendedName>
        <fullName evidence="1">Four-carbon acid sugar kinase nucleotide binding domain-containing protein</fullName>
    </recommendedName>
</protein>
<feature type="domain" description="Four-carbon acid sugar kinase nucleotide binding" evidence="1">
    <location>
        <begin position="29"/>
        <end position="179"/>
    </location>
</feature>
<comment type="caution">
    <text evidence="2">The sequence shown here is derived from an EMBL/GenBank/DDBJ whole genome shotgun (WGS) entry which is preliminary data.</text>
</comment>
<dbReference type="AlphaFoldDB" id="A0A645HYZ9"/>
<sequence>MADGLATYLYGEARPHCFERRGVRSVCFCASAYDMAKRQIARSRENGLLLSELDIDAVLDGDPDAEQRAVQDCLEKSRHGSVIFSPKVERYSYRPGVSQKIMECMGESAERICRNAVFDRLAVIGGETAQSIFSRLKVESLRLTGKLEPGVAEGVILDGVLQGKEFAIKGGSVGSTDALEKMLCQWSEEGAKE</sequence>
<dbReference type="Pfam" id="PF17042">
    <property type="entry name" value="NBD_C"/>
    <property type="match status" value="1"/>
</dbReference>
<name>A0A645HYZ9_9ZZZZ</name>
<organism evidence="2">
    <name type="scientific">bioreactor metagenome</name>
    <dbReference type="NCBI Taxonomy" id="1076179"/>
    <lineage>
        <taxon>unclassified sequences</taxon>
        <taxon>metagenomes</taxon>
        <taxon>ecological metagenomes</taxon>
    </lineage>
</organism>
<evidence type="ECO:0000313" key="2">
    <source>
        <dbReference type="EMBL" id="MPN44265.1"/>
    </source>
</evidence>
<evidence type="ECO:0000259" key="1">
    <source>
        <dbReference type="Pfam" id="PF17042"/>
    </source>
</evidence>
<dbReference type="InterPro" id="IPR042213">
    <property type="entry name" value="NBD_C_sf"/>
</dbReference>
<dbReference type="SUPFAM" id="SSF142764">
    <property type="entry name" value="YgbK-like"/>
    <property type="match status" value="1"/>
</dbReference>
<dbReference type="Gene3D" id="3.40.980.20">
    <property type="entry name" value="Four-carbon acid sugar kinase, nucleotide binding domain"/>
    <property type="match status" value="1"/>
</dbReference>
<accession>A0A645HYZ9</accession>